<reference evidence="1" key="1">
    <citation type="submission" date="2021-01" db="EMBL/GenBank/DDBJ databases">
        <authorList>
            <consortium name="Genoscope - CEA"/>
            <person name="William W."/>
        </authorList>
    </citation>
    <scope>NUCLEOTIDE SEQUENCE</scope>
</reference>
<keyword evidence="2" id="KW-1185">Reference proteome</keyword>
<evidence type="ECO:0000313" key="1">
    <source>
        <dbReference type="EMBL" id="CAD8177374.1"/>
    </source>
</evidence>
<dbReference type="AlphaFoldDB" id="A0A8S1VJG9"/>
<gene>
    <name evidence="1" type="ORF">PPENT_87.1.T0670164</name>
</gene>
<protein>
    <submittedName>
        <fullName evidence="1">Uncharacterized protein</fullName>
    </submittedName>
</protein>
<comment type="caution">
    <text evidence="1">The sequence shown here is derived from an EMBL/GenBank/DDBJ whole genome shotgun (WGS) entry which is preliminary data.</text>
</comment>
<organism evidence="1 2">
    <name type="scientific">Paramecium pentaurelia</name>
    <dbReference type="NCBI Taxonomy" id="43138"/>
    <lineage>
        <taxon>Eukaryota</taxon>
        <taxon>Sar</taxon>
        <taxon>Alveolata</taxon>
        <taxon>Ciliophora</taxon>
        <taxon>Intramacronucleata</taxon>
        <taxon>Oligohymenophorea</taxon>
        <taxon>Peniculida</taxon>
        <taxon>Parameciidae</taxon>
        <taxon>Paramecium</taxon>
    </lineage>
</organism>
<evidence type="ECO:0000313" key="2">
    <source>
        <dbReference type="Proteomes" id="UP000689195"/>
    </source>
</evidence>
<proteinExistence type="predicted"/>
<accession>A0A8S1VJG9</accession>
<sequence length="303" mass="36182">MKSELQRDQSASTCENNNRYKKVPHKNLRRVKIKESIELQEDLSKHIRKIMNFSLSEQFNKVLDQENNEIYQDDCFLNPKKPEIINNISRMKEHFLKQYQDQFIFEGIQEIHNHKHAVSNILYSGLSASALASAKWHSVIAMRRMRAERPQCPEFKEYPLDKEAIIEIDKTKNKINNNKRRVYSEHQHLNEKLFLDRSQSFNKYIQNIKQSNEIYKEIYGQKKGEFDLILEFAKKQNIKVSQAENDIQFIKQRQKPIKCMTYHDNRQSQRIQRRKYVDDDDVYGVRPNKISPSGVHLENKLII</sequence>
<name>A0A8S1VJG9_9CILI</name>
<dbReference type="Proteomes" id="UP000689195">
    <property type="component" value="Unassembled WGS sequence"/>
</dbReference>
<dbReference type="EMBL" id="CAJJDO010000067">
    <property type="protein sequence ID" value="CAD8177374.1"/>
    <property type="molecule type" value="Genomic_DNA"/>
</dbReference>